<name>A0A0M3AQB2_9SPHN</name>
<evidence type="ECO:0000256" key="6">
    <source>
        <dbReference type="SAM" id="Phobius"/>
    </source>
</evidence>
<evidence type="ECO:0000256" key="1">
    <source>
        <dbReference type="ARBA" id="ARBA00004141"/>
    </source>
</evidence>
<evidence type="ECO:0000256" key="4">
    <source>
        <dbReference type="ARBA" id="ARBA00022989"/>
    </source>
</evidence>
<evidence type="ECO:0000313" key="9">
    <source>
        <dbReference type="Proteomes" id="UP000033874"/>
    </source>
</evidence>
<evidence type="ECO:0000259" key="7">
    <source>
        <dbReference type="PROSITE" id="PS50850"/>
    </source>
</evidence>
<protein>
    <recommendedName>
        <fullName evidence="7">Major facilitator superfamily (MFS) profile domain-containing protein</fullName>
    </recommendedName>
</protein>
<dbReference type="InterPro" id="IPR011701">
    <property type="entry name" value="MFS"/>
</dbReference>
<accession>A0A0M3AQB2</accession>
<dbReference type="InterPro" id="IPR036259">
    <property type="entry name" value="MFS_trans_sf"/>
</dbReference>
<dbReference type="GO" id="GO:0022857">
    <property type="term" value="F:transmembrane transporter activity"/>
    <property type="evidence" value="ECO:0007669"/>
    <property type="project" value="InterPro"/>
</dbReference>
<feature type="transmembrane region" description="Helical" evidence="6">
    <location>
        <begin position="375"/>
        <end position="396"/>
    </location>
</feature>
<organism evidence="8 9">
    <name type="scientific">Sphingobium chungbukense</name>
    <dbReference type="NCBI Taxonomy" id="56193"/>
    <lineage>
        <taxon>Bacteria</taxon>
        <taxon>Pseudomonadati</taxon>
        <taxon>Pseudomonadota</taxon>
        <taxon>Alphaproteobacteria</taxon>
        <taxon>Sphingomonadales</taxon>
        <taxon>Sphingomonadaceae</taxon>
        <taxon>Sphingobium</taxon>
    </lineage>
</organism>
<dbReference type="Pfam" id="PF07690">
    <property type="entry name" value="MFS_1"/>
    <property type="match status" value="1"/>
</dbReference>
<dbReference type="PROSITE" id="PS50850">
    <property type="entry name" value="MFS"/>
    <property type="match status" value="1"/>
</dbReference>
<feature type="domain" description="Major facilitator superfamily (MFS) profile" evidence="7">
    <location>
        <begin position="16"/>
        <end position="400"/>
    </location>
</feature>
<dbReference type="PANTHER" id="PTHR23502:SF132">
    <property type="entry name" value="POLYAMINE TRANSPORTER 2-RELATED"/>
    <property type="match status" value="1"/>
</dbReference>
<feature type="transmembrane region" description="Helical" evidence="6">
    <location>
        <begin position="255"/>
        <end position="277"/>
    </location>
</feature>
<feature type="transmembrane region" description="Helical" evidence="6">
    <location>
        <begin position="289"/>
        <end position="307"/>
    </location>
</feature>
<dbReference type="InterPro" id="IPR020846">
    <property type="entry name" value="MFS_dom"/>
</dbReference>
<reference evidence="8 9" key="1">
    <citation type="submission" date="2015-04" db="EMBL/GenBank/DDBJ databases">
        <title>Genome sequence of aromatic hydrocarbons-degrading Sphingobium chungbukense DJ77.</title>
        <authorList>
            <person name="Kim Y.-C."/>
            <person name="Chae J.-C."/>
        </authorList>
    </citation>
    <scope>NUCLEOTIDE SEQUENCE [LARGE SCALE GENOMIC DNA]</scope>
    <source>
        <strain evidence="8 9">DJ77</strain>
    </source>
</reference>
<comment type="subcellular location">
    <subcellularLocation>
        <location evidence="1">Membrane</location>
        <topology evidence="1">Multi-pass membrane protein</topology>
    </subcellularLocation>
</comment>
<evidence type="ECO:0000313" key="8">
    <source>
        <dbReference type="EMBL" id="KKW92113.1"/>
    </source>
</evidence>
<evidence type="ECO:0000256" key="3">
    <source>
        <dbReference type="ARBA" id="ARBA00022692"/>
    </source>
</evidence>
<feature type="transmembrane region" description="Helical" evidence="6">
    <location>
        <begin position="141"/>
        <end position="165"/>
    </location>
</feature>
<feature type="transmembrane region" description="Helical" evidence="6">
    <location>
        <begin position="108"/>
        <end position="129"/>
    </location>
</feature>
<keyword evidence="4 6" id="KW-1133">Transmembrane helix</keyword>
<evidence type="ECO:0000256" key="2">
    <source>
        <dbReference type="ARBA" id="ARBA00022448"/>
    </source>
</evidence>
<dbReference type="PROSITE" id="PS00216">
    <property type="entry name" value="SUGAR_TRANSPORT_1"/>
    <property type="match status" value="1"/>
</dbReference>
<sequence>MAAMRASAPAAPGRSLPFIVASVMMLVTLAIDVVLPALPDIGEALAVTRDNDRQYVISSFMFGFAISQAGVGIVSDALGRRGLLLGAVGGYAAFSLAAAAAQDLTVMLIVRFLQGAAGGMTRVLINAAVRDLYSGAQMARVMSMATTAFIIAPILGPALGTLILAVASWRWIFIAFAGFGILSFLIICFRLPETLPPAMRRKLSAKSLVEGVKHVLQDRQSTWFTTAMSFRFAGQFAFFLSLQQIFEQVWKHEDLLAPVFGFVAAVIAIGSMVNARLVTRVGLMRMSRITTLLLTTICAAQLAWVALGSFGLIGFIAFQAAISALTSICNTCFQALAMENMGRQAATASSIQGSGSMLAGTLLASWAGQAFDGTLLPYAIAITLFAIGGLFCTFMATQRESGRASR</sequence>
<feature type="transmembrane region" description="Helical" evidence="6">
    <location>
        <begin position="223"/>
        <end position="243"/>
    </location>
</feature>
<feature type="transmembrane region" description="Helical" evidence="6">
    <location>
        <begin position="171"/>
        <end position="192"/>
    </location>
</feature>
<dbReference type="AlphaFoldDB" id="A0A0M3AQB2"/>
<feature type="transmembrane region" description="Helical" evidence="6">
    <location>
        <begin position="55"/>
        <end position="75"/>
    </location>
</feature>
<dbReference type="PANTHER" id="PTHR23502">
    <property type="entry name" value="MAJOR FACILITATOR SUPERFAMILY"/>
    <property type="match status" value="1"/>
</dbReference>
<keyword evidence="9" id="KW-1185">Reference proteome</keyword>
<dbReference type="PATRIC" id="fig|56193.3.peg.2743"/>
<dbReference type="SUPFAM" id="SSF103473">
    <property type="entry name" value="MFS general substrate transporter"/>
    <property type="match status" value="1"/>
</dbReference>
<dbReference type="InterPro" id="IPR005829">
    <property type="entry name" value="Sugar_transporter_CS"/>
</dbReference>
<dbReference type="GO" id="GO:1990961">
    <property type="term" value="P:xenobiotic detoxification by transmembrane export across the plasma membrane"/>
    <property type="evidence" value="ECO:0007669"/>
    <property type="project" value="TreeGrafter"/>
</dbReference>
<dbReference type="GO" id="GO:0005886">
    <property type="term" value="C:plasma membrane"/>
    <property type="evidence" value="ECO:0007669"/>
    <property type="project" value="TreeGrafter"/>
</dbReference>
<feature type="transmembrane region" description="Helical" evidence="6">
    <location>
        <begin position="82"/>
        <end position="102"/>
    </location>
</feature>
<evidence type="ECO:0000256" key="5">
    <source>
        <dbReference type="ARBA" id="ARBA00023136"/>
    </source>
</evidence>
<proteinExistence type="predicted"/>
<dbReference type="Proteomes" id="UP000033874">
    <property type="component" value="Unassembled WGS sequence"/>
</dbReference>
<dbReference type="STRING" id="56193.YP76_13180"/>
<dbReference type="Gene3D" id="1.20.1720.10">
    <property type="entry name" value="Multidrug resistance protein D"/>
    <property type="match status" value="1"/>
</dbReference>
<keyword evidence="5 6" id="KW-0472">Membrane</keyword>
<keyword evidence="3 6" id="KW-0812">Transmembrane</keyword>
<gene>
    <name evidence="8" type="ORF">YP76_13180</name>
</gene>
<feature type="transmembrane region" description="Helical" evidence="6">
    <location>
        <begin position="16"/>
        <end position="35"/>
    </location>
</feature>
<keyword evidence="2" id="KW-0813">Transport</keyword>
<comment type="caution">
    <text evidence="8">The sequence shown here is derived from an EMBL/GenBank/DDBJ whole genome shotgun (WGS) entry which is preliminary data.</text>
</comment>
<dbReference type="EMBL" id="LBIC01000005">
    <property type="protein sequence ID" value="KKW92113.1"/>
    <property type="molecule type" value="Genomic_DNA"/>
</dbReference>